<dbReference type="Proteomes" id="UP000237889">
    <property type="component" value="Chromosome"/>
</dbReference>
<evidence type="ECO:0000313" key="17">
    <source>
        <dbReference type="EMBL" id="AVO46287.1"/>
    </source>
</evidence>
<feature type="domain" description="UvrD-like helicase ATP-binding" evidence="15">
    <location>
        <begin position="30"/>
        <end position="315"/>
    </location>
</feature>
<dbReference type="GO" id="GO:0003677">
    <property type="term" value="F:DNA binding"/>
    <property type="evidence" value="ECO:0007669"/>
    <property type="project" value="UniProtKB-KW"/>
</dbReference>
<evidence type="ECO:0000256" key="12">
    <source>
        <dbReference type="ARBA" id="ARBA00048988"/>
    </source>
</evidence>
<organism evidence="17 18">
    <name type="scientific">Phreatobacter cathodiphilus</name>
    <dbReference type="NCBI Taxonomy" id="1868589"/>
    <lineage>
        <taxon>Bacteria</taxon>
        <taxon>Pseudomonadati</taxon>
        <taxon>Pseudomonadota</taxon>
        <taxon>Alphaproteobacteria</taxon>
        <taxon>Hyphomicrobiales</taxon>
        <taxon>Phreatobacteraceae</taxon>
        <taxon>Phreatobacter</taxon>
    </lineage>
</organism>
<comment type="similarity">
    <text evidence="1">Belongs to the helicase family. UvrD subfamily.</text>
</comment>
<dbReference type="InterPro" id="IPR000212">
    <property type="entry name" value="DNA_helicase_UvrD/REP"/>
</dbReference>
<comment type="catalytic activity">
    <reaction evidence="12">
        <text>ATP + H2O = ADP + phosphate + H(+)</text>
        <dbReference type="Rhea" id="RHEA:13065"/>
        <dbReference type="ChEBI" id="CHEBI:15377"/>
        <dbReference type="ChEBI" id="CHEBI:15378"/>
        <dbReference type="ChEBI" id="CHEBI:30616"/>
        <dbReference type="ChEBI" id="CHEBI:43474"/>
        <dbReference type="ChEBI" id="CHEBI:456216"/>
        <dbReference type="EC" id="5.6.2.4"/>
    </reaction>
</comment>
<evidence type="ECO:0000313" key="18">
    <source>
        <dbReference type="Proteomes" id="UP000237889"/>
    </source>
</evidence>
<evidence type="ECO:0000256" key="13">
    <source>
        <dbReference type="PROSITE-ProRule" id="PRU00560"/>
    </source>
</evidence>
<evidence type="ECO:0000256" key="4">
    <source>
        <dbReference type="ARBA" id="ARBA00022806"/>
    </source>
</evidence>
<dbReference type="EC" id="5.6.2.4" evidence="10"/>
<dbReference type="Pfam" id="PF13361">
    <property type="entry name" value="UvrD_C"/>
    <property type="match status" value="1"/>
</dbReference>
<dbReference type="PROSITE" id="PS51198">
    <property type="entry name" value="UVRD_HELICASE_ATP_BIND"/>
    <property type="match status" value="1"/>
</dbReference>
<evidence type="ECO:0000259" key="15">
    <source>
        <dbReference type="PROSITE" id="PS51198"/>
    </source>
</evidence>
<dbReference type="GO" id="GO:0016887">
    <property type="term" value="F:ATP hydrolysis activity"/>
    <property type="evidence" value="ECO:0007669"/>
    <property type="project" value="RHEA"/>
</dbReference>
<dbReference type="GO" id="GO:0009314">
    <property type="term" value="P:response to radiation"/>
    <property type="evidence" value="ECO:0007669"/>
    <property type="project" value="UniProtKB-ARBA"/>
</dbReference>
<dbReference type="FunFam" id="1.10.486.10:FF:000003">
    <property type="entry name" value="ATP-dependent DNA helicase"/>
    <property type="match status" value="1"/>
</dbReference>
<dbReference type="AlphaFoldDB" id="A0A2S0NE06"/>
<dbReference type="RefSeq" id="WP_106749628.1">
    <property type="nucleotide sequence ID" value="NZ_CP027668.1"/>
</dbReference>
<evidence type="ECO:0000256" key="2">
    <source>
        <dbReference type="ARBA" id="ARBA00022741"/>
    </source>
</evidence>
<dbReference type="SUPFAM" id="SSF52540">
    <property type="entry name" value="P-loop containing nucleoside triphosphate hydrolases"/>
    <property type="match status" value="1"/>
</dbReference>
<keyword evidence="4 13" id="KW-0347">Helicase</keyword>
<dbReference type="Gene3D" id="3.40.50.300">
    <property type="entry name" value="P-loop containing nucleotide triphosphate hydrolases"/>
    <property type="match status" value="2"/>
</dbReference>
<dbReference type="GO" id="GO:0043138">
    <property type="term" value="F:3'-5' DNA helicase activity"/>
    <property type="evidence" value="ECO:0007669"/>
    <property type="project" value="UniProtKB-EC"/>
</dbReference>
<dbReference type="OrthoDB" id="9806690at2"/>
<keyword evidence="18" id="KW-1185">Reference proteome</keyword>
<evidence type="ECO:0000256" key="11">
    <source>
        <dbReference type="ARBA" id="ARBA00034923"/>
    </source>
</evidence>
<evidence type="ECO:0000256" key="3">
    <source>
        <dbReference type="ARBA" id="ARBA00022801"/>
    </source>
</evidence>
<evidence type="ECO:0000256" key="10">
    <source>
        <dbReference type="ARBA" id="ARBA00034808"/>
    </source>
</evidence>
<evidence type="ECO:0000256" key="7">
    <source>
        <dbReference type="ARBA" id="ARBA00023235"/>
    </source>
</evidence>
<feature type="region of interest" description="Disordered" evidence="14">
    <location>
        <begin position="725"/>
        <end position="752"/>
    </location>
</feature>
<feature type="domain" description="UvrD-like helicase C-terminal" evidence="16">
    <location>
        <begin position="316"/>
        <end position="584"/>
    </location>
</feature>
<evidence type="ECO:0000256" key="6">
    <source>
        <dbReference type="ARBA" id="ARBA00023125"/>
    </source>
</evidence>
<dbReference type="Gene3D" id="1.10.10.160">
    <property type="match status" value="1"/>
</dbReference>
<dbReference type="PANTHER" id="PTHR11070:SF2">
    <property type="entry name" value="ATP-DEPENDENT DNA HELICASE SRS2"/>
    <property type="match status" value="1"/>
</dbReference>
<comment type="catalytic activity">
    <reaction evidence="9">
        <text>Couples ATP hydrolysis with the unwinding of duplex DNA by translocating in the 3'-5' direction.</text>
        <dbReference type="EC" id="5.6.2.4"/>
    </reaction>
</comment>
<dbReference type="Pfam" id="PF00580">
    <property type="entry name" value="UvrD-helicase"/>
    <property type="match status" value="1"/>
</dbReference>
<evidence type="ECO:0000256" key="1">
    <source>
        <dbReference type="ARBA" id="ARBA00009922"/>
    </source>
</evidence>
<dbReference type="InterPro" id="IPR027417">
    <property type="entry name" value="P-loop_NTPase"/>
</dbReference>
<sequence>MTDPSAPRQPSLAERAMAARGNQAAAGYLAGLNPEQQAAVETLDGPVLVLAGAGTGKTRVLTTRIAHILNQRRAFPSEILAVTFTNKAAREMKERIAHLVGEAVEGMPWLGTFHATGVKILRRHAELVGLKPGFTILDTDDQNRLLKQLIQAEDIDEKRWPARVLASAIDGWKNRALTPDKVPAGEGAAYANGMGLKLYADYQARLKVLNAVDFGDLLLETIRLFRENPGVLAEYQRKFKFILVDEYQDTNVAQYLWLRLLAQRQEGRPQNICCVGDDDQSIYGWRGAEVDNILRFDKDFPGATVIRLERNYRSTGHILAAAAHLIAHNEGRLGKTLFTDGEDGAKPTLTSVWDSEEEARSIGEELEQLQRQGHLLNEAAILVRASFQMREFEDRFITIGLPYRVIGGPRFYERLEIRDALAYLRCVAQTSDDLAFERIVNTPKRGLGDATLQQLHDHARAQGVPLMQAARVLTETEEMKPKARRALKDLIDSFDRWAGQIEAMPHAELAQLVLDESGYTEMWQKDKTAEGAGRLENLKELVRSMEEFENLAGFLEHIALVTEARGEGETEDAVSIMTLHSAKGLEFETVFLPGWEEGLFPHQRSLDENGRAGLEEERRLAYVGITRARRRAKIYFAGNRRIHGLWQSTVPSRFVNDLPPDHVEISEGLGTSGYGGMGRGGFGQSRFDKVESFSSTYATPGWQRAQAQKSLNDAQARFTGRTGSQAFGSTYAEGRGGFQGRLTDRSGSGRTIEGELVAKSTGEPSRYQPGDRVFHLKFGYGDVVSAEGNKLTVQFDKAGEKKVVDSFVQAA</sequence>
<dbReference type="EMBL" id="CP027668">
    <property type="protein sequence ID" value="AVO46287.1"/>
    <property type="molecule type" value="Genomic_DNA"/>
</dbReference>
<keyword evidence="2 13" id="KW-0547">Nucleotide-binding</keyword>
<feature type="binding site" evidence="13">
    <location>
        <begin position="51"/>
        <end position="58"/>
    </location>
    <ligand>
        <name>ATP</name>
        <dbReference type="ChEBI" id="CHEBI:30616"/>
    </ligand>
</feature>
<dbReference type="GO" id="GO:0005829">
    <property type="term" value="C:cytosol"/>
    <property type="evidence" value="ECO:0007669"/>
    <property type="project" value="TreeGrafter"/>
</dbReference>
<evidence type="ECO:0000256" key="9">
    <source>
        <dbReference type="ARBA" id="ARBA00034617"/>
    </source>
</evidence>
<dbReference type="InterPro" id="IPR014016">
    <property type="entry name" value="UvrD-like_ATP-bd"/>
</dbReference>
<accession>A0A2S0NE06</accession>
<dbReference type="InterPro" id="IPR014017">
    <property type="entry name" value="DNA_helicase_UvrD-like_C"/>
</dbReference>
<reference evidence="17 18" key="1">
    <citation type="submission" date="2018-03" db="EMBL/GenBank/DDBJ databases">
        <title>Genome sequencing of Phreatobacter sp.</title>
        <authorList>
            <person name="Kim S.-J."/>
            <person name="Heo J."/>
            <person name="Kwon S.-W."/>
        </authorList>
    </citation>
    <scope>NUCLEOTIDE SEQUENCE [LARGE SCALE GENOMIC DNA]</scope>
    <source>
        <strain evidence="17 18">S-12</strain>
    </source>
</reference>
<keyword evidence="5 13" id="KW-0067">ATP-binding</keyword>
<keyword evidence="6" id="KW-0238">DNA-binding</keyword>
<keyword evidence="7" id="KW-0413">Isomerase</keyword>
<gene>
    <name evidence="17" type="ORF">C6569_15165</name>
</gene>
<evidence type="ECO:0000256" key="14">
    <source>
        <dbReference type="SAM" id="MobiDB-lite"/>
    </source>
</evidence>
<protein>
    <recommendedName>
        <fullName evidence="10">DNA 3'-5' helicase</fullName>
        <ecNumber evidence="10">5.6.2.4</ecNumber>
    </recommendedName>
    <alternativeName>
        <fullName evidence="11">DNA 3'-5' helicase II</fullName>
    </alternativeName>
</protein>
<dbReference type="FunFam" id="3.40.50.300:FF:001890">
    <property type="entry name" value="DNA helicase"/>
    <property type="match status" value="1"/>
</dbReference>
<dbReference type="GO" id="GO:0005524">
    <property type="term" value="F:ATP binding"/>
    <property type="evidence" value="ECO:0007669"/>
    <property type="project" value="UniProtKB-UniRule"/>
</dbReference>
<keyword evidence="3 13" id="KW-0378">Hydrolase</keyword>
<dbReference type="PROSITE" id="PS51217">
    <property type="entry name" value="UVRD_HELICASE_CTER"/>
    <property type="match status" value="1"/>
</dbReference>
<evidence type="ECO:0000256" key="8">
    <source>
        <dbReference type="ARBA" id="ARBA00025289"/>
    </source>
</evidence>
<dbReference type="CDD" id="cd17932">
    <property type="entry name" value="DEXQc_UvrD"/>
    <property type="match status" value="1"/>
</dbReference>
<name>A0A2S0NE06_9HYPH</name>
<comment type="function">
    <text evidence="8">Has both ATPase and helicase activities. Unwinds DNA duplexes with 3' to 5' polarity with respect to the bound strand and initiates unwinding most effectively when a single-stranded region is present. Involved in the post-incision events of nucleotide excision repair and methyl-directed mismatch repair.</text>
</comment>
<dbReference type="FunFam" id="1.10.10.160:FF:000001">
    <property type="entry name" value="ATP-dependent DNA helicase"/>
    <property type="match status" value="1"/>
</dbReference>
<dbReference type="PANTHER" id="PTHR11070">
    <property type="entry name" value="UVRD / RECB / PCRA DNA HELICASE FAMILY MEMBER"/>
    <property type="match status" value="1"/>
</dbReference>
<dbReference type="KEGG" id="phr:C6569_15165"/>
<dbReference type="Gene3D" id="1.10.486.10">
    <property type="entry name" value="PCRA, domain 4"/>
    <property type="match status" value="1"/>
</dbReference>
<evidence type="ECO:0000256" key="5">
    <source>
        <dbReference type="ARBA" id="ARBA00022840"/>
    </source>
</evidence>
<dbReference type="CDD" id="cd18807">
    <property type="entry name" value="SF1_C_UvrD"/>
    <property type="match status" value="1"/>
</dbReference>
<dbReference type="InterPro" id="IPR013986">
    <property type="entry name" value="DExx_box_DNA_helicase_dom_sf"/>
</dbReference>
<evidence type="ECO:0000259" key="16">
    <source>
        <dbReference type="PROSITE" id="PS51217"/>
    </source>
</evidence>
<dbReference type="GO" id="GO:0033202">
    <property type="term" value="C:DNA helicase complex"/>
    <property type="evidence" value="ECO:0007669"/>
    <property type="project" value="TreeGrafter"/>
</dbReference>
<proteinExistence type="inferred from homology"/>
<dbReference type="GO" id="GO:0000725">
    <property type="term" value="P:recombinational repair"/>
    <property type="evidence" value="ECO:0007669"/>
    <property type="project" value="TreeGrafter"/>
</dbReference>